<keyword evidence="3" id="KW-1133">Transmembrane helix</keyword>
<dbReference type="PANTHER" id="PTHR13947:SF37">
    <property type="entry name" value="LD18367P"/>
    <property type="match status" value="1"/>
</dbReference>
<evidence type="ECO:0000256" key="1">
    <source>
        <dbReference type="ARBA" id="ARBA00022679"/>
    </source>
</evidence>
<sequence>MASTEKEVLQTRPEEDINKDATASEPPKQGGVPHGPDIVLRSFQPADLPYAKHLYYTTYFNLVPGAVKHKLMSPLTLSLYMGAFAYLMSLVPILLAGMNVPSWSYPVLRVFMGLSWTILFFAILFGYTDRKEAVDEIEDAICNDMADIEEYYLGWNKEERVVEDGKDSEKVQTPIGEKKVTFDKNSKAAVEVIKTKKPESERTASHFWVLTINSIPSATVAIDQRLKPVYNDRPQPVPPYKTAGQFLCRRYGFAIPNFLQIDDAPEPKLLFPAHKPNEASLQRLAIQREYQGFGLSTILISRAMMWANEHKLEWVNASINEFQGKAANILKTKHGFKQVSKKRTGWFGQCDIELRCNVQEWMERYADDVKEKHFNGKK</sequence>
<keyword evidence="3" id="KW-0812">Transmembrane</keyword>
<evidence type="ECO:0000256" key="3">
    <source>
        <dbReference type="SAM" id="Phobius"/>
    </source>
</evidence>
<proteinExistence type="predicted"/>
<gene>
    <name evidence="5" type="ORF">INT43_006665</name>
</gene>
<name>A0A8H7Q061_MORIS</name>
<dbReference type="InterPro" id="IPR050769">
    <property type="entry name" value="NAT_camello-type"/>
</dbReference>
<dbReference type="AlphaFoldDB" id="A0A8H7Q061"/>
<feature type="transmembrane region" description="Helical" evidence="3">
    <location>
        <begin position="77"/>
        <end position="95"/>
    </location>
</feature>
<evidence type="ECO:0000313" key="6">
    <source>
        <dbReference type="Proteomes" id="UP000654370"/>
    </source>
</evidence>
<comment type="caution">
    <text evidence="5">The sequence shown here is derived from an EMBL/GenBank/DDBJ whole genome shotgun (WGS) entry which is preliminary data.</text>
</comment>
<keyword evidence="3" id="KW-0472">Membrane</keyword>
<dbReference type="InterPro" id="IPR000182">
    <property type="entry name" value="GNAT_dom"/>
</dbReference>
<feature type="compositionally biased region" description="Basic and acidic residues" evidence="2">
    <location>
        <begin position="1"/>
        <end position="19"/>
    </location>
</feature>
<dbReference type="Gene3D" id="3.40.630.30">
    <property type="match status" value="1"/>
</dbReference>
<feature type="transmembrane region" description="Helical" evidence="3">
    <location>
        <begin position="107"/>
        <end position="127"/>
    </location>
</feature>
<dbReference type="OrthoDB" id="2317955at2759"/>
<protein>
    <recommendedName>
        <fullName evidence="4">N-acetyltransferase domain-containing protein</fullName>
    </recommendedName>
</protein>
<dbReference type="GO" id="GO:0008080">
    <property type="term" value="F:N-acetyltransferase activity"/>
    <property type="evidence" value="ECO:0007669"/>
    <property type="project" value="InterPro"/>
</dbReference>
<keyword evidence="6" id="KW-1185">Reference proteome</keyword>
<evidence type="ECO:0000256" key="2">
    <source>
        <dbReference type="SAM" id="MobiDB-lite"/>
    </source>
</evidence>
<keyword evidence="1" id="KW-0808">Transferase</keyword>
<evidence type="ECO:0000313" key="5">
    <source>
        <dbReference type="EMBL" id="KAG2183657.1"/>
    </source>
</evidence>
<organism evidence="5 6">
    <name type="scientific">Mortierella isabellina</name>
    <name type="common">Filamentous fungus</name>
    <name type="synonym">Umbelopsis isabellina</name>
    <dbReference type="NCBI Taxonomy" id="91625"/>
    <lineage>
        <taxon>Eukaryota</taxon>
        <taxon>Fungi</taxon>
        <taxon>Fungi incertae sedis</taxon>
        <taxon>Mucoromycota</taxon>
        <taxon>Mucoromycotina</taxon>
        <taxon>Umbelopsidomycetes</taxon>
        <taxon>Umbelopsidales</taxon>
        <taxon>Umbelopsidaceae</taxon>
        <taxon>Umbelopsis</taxon>
    </lineage>
</organism>
<feature type="region of interest" description="Disordered" evidence="2">
    <location>
        <begin position="1"/>
        <end position="33"/>
    </location>
</feature>
<dbReference type="EMBL" id="JAEPQZ010000003">
    <property type="protein sequence ID" value="KAG2183657.1"/>
    <property type="molecule type" value="Genomic_DNA"/>
</dbReference>
<evidence type="ECO:0000259" key="4">
    <source>
        <dbReference type="PROSITE" id="PS51186"/>
    </source>
</evidence>
<feature type="domain" description="N-acetyltransferase" evidence="4">
    <location>
        <begin position="213"/>
        <end position="359"/>
    </location>
</feature>
<reference evidence="5" key="1">
    <citation type="submission" date="2020-12" db="EMBL/GenBank/DDBJ databases">
        <title>Metabolic potential, ecology and presence of endohyphal bacteria is reflected in genomic diversity of Mucoromycotina.</title>
        <authorList>
            <person name="Muszewska A."/>
            <person name="Okrasinska A."/>
            <person name="Steczkiewicz K."/>
            <person name="Drgas O."/>
            <person name="Orlowska M."/>
            <person name="Perlinska-Lenart U."/>
            <person name="Aleksandrzak-Piekarczyk T."/>
            <person name="Szatraj K."/>
            <person name="Zielenkiewicz U."/>
            <person name="Pilsyk S."/>
            <person name="Malc E."/>
            <person name="Mieczkowski P."/>
            <person name="Kruszewska J.S."/>
            <person name="Biernat P."/>
            <person name="Pawlowska J."/>
        </authorList>
    </citation>
    <scope>NUCLEOTIDE SEQUENCE</scope>
    <source>
        <strain evidence="5">WA0000067209</strain>
    </source>
</reference>
<dbReference type="SUPFAM" id="SSF55729">
    <property type="entry name" value="Acyl-CoA N-acyltransferases (Nat)"/>
    <property type="match status" value="1"/>
</dbReference>
<dbReference type="PROSITE" id="PS51186">
    <property type="entry name" value="GNAT"/>
    <property type="match status" value="1"/>
</dbReference>
<dbReference type="PANTHER" id="PTHR13947">
    <property type="entry name" value="GNAT FAMILY N-ACETYLTRANSFERASE"/>
    <property type="match status" value="1"/>
</dbReference>
<dbReference type="Proteomes" id="UP000654370">
    <property type="component" value="Unassembled WGS sequence"/>
</dbReference>
<dbReference type="InterPro" id="IPR016181">
    <property type="entry name" value="Acyl_CoA_acyltransferase"/>
</dbReference>
<accession>A0A8H7Q061</accession>